<dbReference type="Pfam" id="PF02798">
    <property type="entry name" value="GST_N"/>
    <property type="match status" value="1"/>
</dbReference>
<dbReference type="CDD" id="cd03192">
    <property type="entry name" value="GST_C_Sigma_like"/>
    <property type="match status" value="1"/>
</dbReference>
<evidence type="ECO:0000256" key="2">
    <source>
        <dbReference type="ARBA" id="ARBA00012452"/>
    </source>
</evidence>
<feature type="domain" description="GST N-terminal" evidence="6">
    <location>
        <begin position="3"/>
        <end position="80"/>
    </location>
</feature>
<dbReference type="SUPFAM" id="SSF47616">
    <property type="entry name" value="GST C-terminal domain-like"/>
    <property type="match status" value="1"/>
</dbReference>
<dbReference type="FunFam" id="3.40.30.10:FF:000035">
    <property type="entry name" value="hematopoietic prostaglandin D synthase"/>
    <property type="match status" value="1"/>
</dbReference>
<comment type="similarity">
    <text evidence="4">Belongs to the GST superfamily. Sigma family.</text>
</comment>
<accession>A0A1P8PEX0</accession>
<dbReference type="GO" id="GO:0004602">
    <property type="term" value="F:glutathione peroxidase activity"/>
    <property type="evidence" value="ECO:0007669"/>
    <property type="project" value="UniProtKB-ARBA"/>
</dbReference>
<dbReference type="SUPFAM" id="SSF52833">
    <property type="entry name" value="Thioredoxin-like"/>
    <property type="match status" value="1"/>
</dbReference>
<dbReference type="GO" id="GO:0006749">
    <property type="term" value="P:glutathione metabolic process"/>
    <property type="evidence" value="ECO:0007669"/>
    <property type="project" value="TreeGrafter"/>
</dbReference>
<dbReference type="InterPro" id="IPR036249">
    <property type="entry name" value="Thioredoxin-like_sf"/>
</dbReference>
<dbReference type="SFLD" id="SFLDS00019">
    <property type="entry name" value="Glutathione_Transferase_(cytos"/>
    <property type="match status" value="1"/>
</dbReference>
<dbReference type="PROSITE" id="PS50404">
    <property type="entry name" value="GST_NTER"/>
    <property type="match status" value="1"/>
</dbReference>
<dbReference type="InterPro" id="IPR004045">
    <property type="entry name" value="Glutathione_S-Trfase_N"/>
</dbReference>
<dbReference type="EC" id="2.5.1.18" evidence="2"/>
<dbReference type="SFLD" id="SFLDG01205">
    <property type="entry name" value="AMPS.1"/>
    <property type="match status" value="1"/>
</dbReference>
<dbReference type="EMBL" id="KU522331">
    <property type="protein sequence ID" value="APX61050.1"/>
    <property type="molecule type" value="mRNA"/>
</dbReference>
<dbReference type="Gene3D" id="1.20.1050.10">
    <property type="match status" value="1"/>
</dbReference>
<proteinExistence type="evidence at transcript level"/>
<dbReference type="CDD" id="cd03039">
    <property type="entry name" value="GST_N_Sigma_like"/>
    <property type="match status" value="1"/>
</dbReference>
<dbReference type="GO" id="GO:0004364">
    <property type="term" value="F:glutathione transferase activity"/>
    <property type="evidence" value="ECO:0007669"/>
    <property type="project" value="UniProtKB-EC"/>
</dbReference>
<evidence type="ECO:0000256" key="5">
    <source>
        <dbReference type="ARBA" id="ARBA00047960"/>
    </source>
</evidence>
<dbReference type="RefSeq" id="XP_074042313.1">
    <property type="nucleotide sequence ID" value="XM_074186212.1"/>
</dbReference>
<sequence>MAPKFRLHYFDFTGRGEPIRILLTYGGLEFDDIRIEKKDWPKVKPSLPLGQLPVLEIDGKMYPQTTAILKYLAQLVRLDGDNPLDNLKINVAVDTLVDLQNKIYEFTFEEDAAKKKAFGDKLYNEILPYYLSRLEENAKSNGGHLGINRLNWADVYMATEYEGYMNFFDRDVLTDYPNLQRVIRSVLTEPRVQQWIRKRPRIASFTYDLRNHL</sequence>
<evidence type="ECO:0000256" key="3">
    <source>
        <dbReference type="ARBA" id="ARBA00022679"/>
    </source>
</evidence>
<dbReference type="OrthoDB" id="414243at2759"/>
<evidence type="ECO:0000313" key="8">
    <source>
        <dbReference type="EMBL" id="APX61050.1"/>
    </source>
</evidence>
<dbReference type="InterPro" id="IPR050213">
    <property type="entry name" value="GST_superfamily"/>
</dbReference>
<dbReference type="PROSITE" id="PS50405">
    <property type="entry name" value="GST_CTER"/>
    <property type="match status" value="1"/>
</dbReference>
<evidence type="ECO:0000259" key="7">
    <source>
        <dbReference type="PROSITE" id="PS50405"/>
    </source>
</evidence>
<protein>
    <recommendedName>
        <fullName evidence="2">glutathione transferase</fullName>
        <ecNumber evidence="2">2.5.1.18</ecNumber>
    </recommendedName>
</protein>
<evidence type="ECO:0000259" key="6">
    <source>
        <dbReference type="PROSITE" id="PS50404"/>
    </source>
</evidence>
<dbReference type="PANTHER" id="PTHR11571:SF224">
    <property type="entry name" value="HEMATOPOIETIC PROSTAGLANDIN D SYNTHASE"/>
    <property type="match status" value="1"/>
</dbReference>
<dbReference type="Gene3D" id="3.40.30.10">
    <property type="entry name" value="Glutaredoxin"/>
    <property type="match status" value="1"/>
</dbReference>
<name>A0A1P8PEX0_LEPDE</name>
<dbReference type="GeneID" id="111514898"/>
<organism evidence="8">
    <name type="scientific">Leptinotarsa decemlineata</name>
    <name type="common">Colorado potato beetle</name>
    <name type="synonym">Doryphora decemlineata</name>
    <dbReference type="NCBI Taxonomy" id="7539"/>
    <lineage>
        <taxon>Eukaryota</taxon>
        <taxon>Metazoa</taxon>
        <taxon>Ecdysozoa</taxon>
        <taxon>Arthropoda</taxon>
        <taxon>Hexapoda</taxon>
        <taxon>Insecta</taxon>
        <taxon>Pterygota</taxon>
        <taxon>Neoptera</taxon>
        <taxon>Endopterygota</taxon>
        <taxon>Coleoptera</taxon>
        <taxon>Polyphaga</taxon>
        <taxon>Cucujiformia</taxon>
        <taxon>Chrysomeloidea</taxon>
        <taxon>Chrysomelidae</taxon>
        <taxon>Chrysomelinae</taxon>
        <taxon>Doryphorini</taxon>
        <taxon>Leptinotarsa</taxon>
    </lineage>
</organism>
<reference evidence="8" key="2">
    <citation type="submission" date="2016-01" db="EMBL/GenBank/DDBJ databases">
        <authorList>
            <person name="Oliw E.H."/>
        </authorList>
    </citation>
    <scope>NUCLEOTIDE SEQUENCE</scope>
</reference>
<comment type="catalytic activity">
    <reaction evidence="5">
        <text>RX + glutathione = an S-substituted glutathione + a halide anion + H(+)</text>
        <dbReference type="Rhea" id="RHEA:16437"/>
        <dbReference type="ChEBI" id="CHEBI:15378"/>
        <dbReference type="ChEBI" id="CHEBI:16042"/>
        <dbReference type="ChEBI" id="CHEBI:17792"/>
        <dbReference type="ChEBI" id="CHEBI:57925"/>
        <dbReference type="ChEBI" id="CHEBI:90779"/>
        <dbReference type="EC" id="2.5.1.18"/>
    </reaction>
</comment>
<dbReference type="PANTHER" id="PTHR11571">
    <property type="entry name" value="GLUTATHIONE S-TRANSFERASE"/>
    <property type="match status" value="1"/>
</dbReference>
<keyword evidence="3 8" id="KW-0808">Transferase</keyword>
<dbReference type="AlphaFoldDB" id="A0A1P8PEX0"/>
<dbReference type="FunFam" id="1.20.1050.10:FF:000030">
    <property type="entry name" value="Glutathione S-transferase S1"/>
    <property type="match status" value="1"/>
</dbReference>
<dbReference type="InterPro" id="IPR036282">
    <property type="entry name" value="Glutathione-S-Trfase_C_sf"/>
</dbReference>
<comment type="subunit">
    <text evidence="1">Homodimer.</text>
</comment>
<dbReference type="SFLD" id="SFLDG00363">
    <property type="entry name" value="AMPS_(cytGST):_Alpha-__Mu-__Pi"/>
    <property type="match status" value="1"/>
</dbReference>
<dbReference type="InterPro" id="IPR010987">
    <property type="entry name" value="Glutathione-S-Trfase_C-like"/>
</dbReference>
<dbReference type="InterPro" id="IPR040079">
    <property type="entry name" value="Glutathione_S-Trfase"/>
</dbReference>
<dbReference type="InterPro" id="IPR004046">
    <property type="entry name" value="GST_C"/>
</dbReference>
<feature type="domain" description="GST C-terminal" evidence="7">
    <location>
        <begin position="82"/>
        <end position="204"/>
    </location>
</feature>
<reference evidence="8" key="1">
    <citation type="journal article" date="2016" name="Pestic. Biochem. Physiol.">
        <title>Identification of glutathione S-transferase genes in Leptinotarsa decemlineata and their expression patterns under stress of three insecticides.</title>
        <authorList>
            <person name="Han J.B."/>
            <person name="Li G.Q."/>
            <person name="Wan P.J."/>
            <person name="Zhu T.T."/>
            <person name="Meng Q.W."/>
        </authorList>
    </citation>
    <scope>NUCLEOTIDE SEQUENCE</scope>
</reference>
<evidence type="ECO:0000256" key="4">
    <source>
        <dbReference type="ARBA" id="ARBA00038317"/>
    </source>
</evidence>
<evidence type="ECO:0000256" key="1">
    <source>
        <dbReference type="ARBA" id="ARBA00011738"/>
    </source>
</evidence>
<dbReference type="Pfam" id="PF14497">
    <property type="entry name" value="GST_C_3"/>
    <property type="match status" value="1"/>
</dbReference>